<dbReference type="eggNOG" id="ENOG502ZZUX">
    <property type="taxonomic scope" value="Bacteria"/>
</dbReference>
<evidence type="ECO:0000256" key="4">
    <source>
        <dbReference type="ARBA" id="ARBA00023136"/>
    </source>
</evidence>
<evidence type="ECO:0000256" key="1">
    <source>
        <dbReference type="ARBA" id="ARBA00022475"/>
    </source>
</evidence>
<dbReference type="HAMAP" id="MF_01514">
    <property type="entry name" value="UPF0314"/>
    <property type="match status" value="1"/>
</dbReference>
<comment type="similarity">
    <text evidence="5">Belongs to the UPF0314 family.</text>
</comment>
<evidence type="ECO:0000313" key="7">
    <source>
        <dbReference type="Proteomes" id="UP000007735"/>
    </source>
</evidence>
<protein>
    <recommendedName>
        <fullName evidence="5">UPF0314 protein SFHH103_03254</fullName>
    </recommendedName>
</protein>
<feature type="transmembrane region" description="Helical" evidence="5">
    <location>
        <begin position="152"/>
        <end position="172"/>
    </location>
</feature>
<dbReference type="GO" id="GO:0005886">
    <property type="term" value="C:plasma membrane"/>
    <property type="evidence" value="ECO:0007669"/>
    <property type="project" value="UniProtKB-SubCell"/>
</dbReference>
<keyword evidence="1 5" id="KW-1003">Cell membrane</keyword>
<keyword evidence="3 5" id="KW-1133">Transmembrane helix</keyword>
<proteinExistence type="inferred from homology"/>
<dbReference type="Pfam" id="PF10755">
    <property type="entry name" value="DUF2585"/>
    <property type="match status" value="1"/>
</dbReference>
<keyword evidence="4 5" id="KW-0472">Membrane</keyword>
<dbReference type="InterPro" id="IPR019691">
    <property type="entry name" value="DUF2585"/>
</dbReference>
<dbReference type="STRING" id="1117943.SFHH103_03254"/>
<evidence type="ECO:0000256" key="5">
    <source>
        <dbReference type="HAMAP-Rule" id="MF_01514"/>
    </source>
</evidence>
<comment type="subcellular location">
    <subcellularLocation>
        <location evidence="5">Cell membrane</location>
        <topology evidence="5">Multi-pass membrane protein</topology>
    </subcellularLocation>
</comment>
<name>G9A2I1_SINF1</name>
<reference evidence="6 7" key="1">
    <citation type="journal article" date="2012" name="J. Bacteriol.">
        <title>Genome sequence of the soybean symbiont Sinorhizobium fredii HH103.</title>
        <authorList>
            <person name="Weidner S."/>
            <person name="Becker A."/>
            <person name="Bonilla I."/>
            <person name="Jaenicke S."/>
            <person name="Lloret J."/>
            <person name="Margaret I."/>
            <person name="Puhler A."/>
            <person name="Ruiz-Sainz J.E."/>
            <person name="Schneiker-Bekel S."/>
            <person name="Szczepanowski R."/>
            <person name="Vinardell J.M."/>
            <person name="Zehner S."/>
            <person name="Gottfert M."/>
        </authorList>
    </citation>
    <scope>NUCLEOTIDE SEQUENCE [LARGE SCALE GENOMIC DNA]</scope>
    <source>
        <strain evidence="6 7">HH103</strain>
    </source>
</reference>
<organism evidence="6 7">
    <name type="scientific">Sinorhizobium fredii (strain HH103)</name>
    <dbReference type="NCBI Taxonomy" id="1117943"/>
    <lineage>
        <taxon>Bacteria</taxon>
        <taxon>Pseudomonadati</taxon>
        <taxon>Pseudomonadota</taxon>
        <taxon>Alphaproteobacteria</taxon>
        <taxon>Hyphomicrobiales</taxon>
        <taxon>Rhizobiaceae</taxon>
        <taxon>Sinorhizobium/Ensifer group</taxon>
        <taxon>Sinorhizobium</taxon>
    </lineage>
</organism>
<keyword evidence="2 5" id="KW-0812">Transmembrane</keyword>
<evidence type="ECO:0000313" key="6">
    <source>
        <dbReference type="EMBL" id="CCE97746.1"/>
    </source>
</evidence>
<dbReference type="AlphaFoldDB" id="G9A2I1"/>
<dbReference type="RefSeq" id="WP_014330143.1">
    <property type="nucleotide sequence ID" value="NC_016812.1"/>
</dbReference>
<feature type="transmembrane region" description="Helical" evidence="5">
    <location>
        <begin position="16"/>
        <end position="36"/>
    </location>
</feature>
<feature type="transmembrane region" description="Helical" evidence="5">
    <location>
        <begin position="66"/>
        <end position="86"/>
    </location>
</feature>
<dbReference type="NCBIfam" id="NF002099">
    <property type="entry name" value="PRK00944.1"/>
    <property type="match status" value="1"/>
</dbReference>
<evidence type="ECO:0000256" key="2">
    <source>
        <dbReference type="ARBA" id="ARBA00022692"/>
    </source>
</evidence>
<evidence type="ECO:0000256" key="3">
    <source>
        <dbReference type="ARBA" id="ARBA00022989"/>
    </source>
</evidence>
<dbReference type="Proteomes" id="UP000007735">
    <property type="component" value="Chromosome"/>
</dbReference>
<sequence length="197" mass="21876">MTIAAGTDDNRQRSTWIWLIACLGVVAIQILTQHLMGRLWICECGNVKLWEGVVNSSGNSQHISDWYTPSHIIHGFLFYGLGYLLLRGKPLSARLLLATVIESAWEIAENTPMVINRYRSATISLDYFGDSILNSTMDTLAMAAGFLLASRLPVAVTVTIAIVLELFTGWIIRDNLTLNVLMLIWPLDAVKAWQAGL</sequence>
<dbReference type="HOGENOM" id="CLU_1395337_0_0_5"/>
<gene>
    <name evidence="6" type="ordered locus">SFHH103_03254</name>
</gene>
<dbReference type="EMBL" id="HE616890">
    <property type="protein sequence ID" value="CCE97746.1"/>
    <property type="molecule type" value="Genomic_DNA"/>
</dbReference>
<dbReference type="KEGG" id="sfh:SFHH103_03254"/>
<dbReference type="PATRIC" id="fig|380.5.peg.3447"/>
<accession>G9A2I1</accession>